<dbReference type="AlphaFoldDB" id="A0A1I1DZ45"/>
<keyword evidence="2" id="KW-1185">Reference proteome</keyword>
<dbReference type="STRING" id="1122252.SAMN05660443_0216"/>
<dbReference type="InterPro" id="IPR016032">
    <property type="entry name" value="Sig_transdc_resp-reg_C-effctor"/>
</dbReference>
<dbReference type="SUPFAM" id="SSF46894">
    <property type="entry name" value="C-terminal effector domain of the bipartite response regulators"/>
    <property type="match status" value="1"/>
</dbReference>
<sequence>MPITADGHQHVTYGPIQGFAKNGKVGQLPTRQVICLMGVAQGKNSKEIAQDQGIQPSTVNRTLIRAYHSLSDYSKGFVVRNAAQAVYEAMKRGIIAPLLILLALAGPMITGDELRRPNPPRMPRPVARVQARGRRREI</sequence>
<evidence type="ECO:0008006" key="3">
    <source>
        <dbReference type="Google" id="ProtNLM"/>
    </source>
</evidence>
<proteinExistence type="predicted"/>
<evidence type="ECO:0000313" key="1">
    <source>
        <dbReference type="EMBL" id="SFB80181.1"/>
    </source>
</evidence>
<accession>A0A1I1DZ45</accession>
<protein>
    <recommendedName>
        <fullName evidence="3">Regulatory protein, luxR family</fullName>
    </recommendedName>
</protein>
<reference evidence="1 2" key="1">
    <citation type="submission" date="2016-10" db="EMBL/GenBank/DDBJ databases">
        <authorList>
            <person name="de Groot N.N."/>
        </authorList>
    </citation>
    <scope>NUCLEOTIDE SEQUENCE [LARGE SCALE GENOMIC DNA]</scope>
    <source>
        <strain evidence="1 2">DSM 18438</strain>
    </source>
</reference>
<evidence type="ECO:0000313" key="2">
    <source>
        <dbReference type="Proteomes" id="UP000199058"/>
    </source>
</evidence>
<dbReference type="EMBL" id="FOLH01000001">
    <property type="protein sequence ID" value="SFB80181.1"/>
    <property type="molecule type" value="Genomic_DNA"/>
</dbReference>
<gene>
    <name evidence="1" type="ORF">SAMN05660443_0216</name>
</gene>
<name>A0A1I1DZ45_9GAMM</name>
<dbReference type="Proteomes" id="UP000199058">
    <property type="component" value="Unassembled WGS sequence"/>
</dbReference>
<dbReference type="OrthoDB" id="4069167at2"/>
<dbReference type="RefSeq" id="WP_091957904.1">
    <property type="nucleotide sequence ID" value="NZ_FOLH01000001.1"/>
</dbReference>
<dbReference type="GO" id="GO:0006355">
    <property type="term" value="P:regulation of DNA-templated transcription"/>
    <property type="evidence" value="ECO:0007669"/>
    <property type="project" value="InterPro"/>
</dbReference>
<dbReference type="GO" id="GO:0003677">
    <property type="term" value="F:DNA binding"/>
    <property type="evidence" value="ECO:0007669"/>
    <property type="project" value="InterPro"/>
</dbReference>
<organism evidence="1 2">
    <name type="scientific">Marinospirillum celere</name>
    <dbReference type="NCBI Taxonomy" id="1122252"/>
    <lineage>
        <taxon>Bacteria</taxon>
        <taxon>Pseudomonadati</taxon>
        <taxon>Pseudomonadota</taxon>
        <taxon>Gammaproteobacteria</taxon>
        <taxon>Oceanospirillales</taxon>
        <taxon>Oceanospirillaceae</taxon>
        <taxon>Marinospirillum</taxon>
    </lineage>
</organism>
<dbReference type="InterPro" id="IPR036388">
    <property type="entry name" value="WH-like_DNA-bd_sf"/>
</dbReference>
<dbReference type="Gene3D" id="1.10.10.10">
    <property type="entry name" value="Winged helix-like DNA-binding domain superfamily/Winged helix DNA-binding domain"/>
    <property type="match status" value="1"/>
</dbReference>